<accession>A0A930YUW0</accession>
<gene>
    <name evidence="3" type="ORF">IC612_03225</name>
</gene>
<dbReference type="EMBL" id="JADKYY010000003">
    <property type="protein sequence ID" value="MBF5026809.1"/>
    <property type="molecule type" value="Genomic_DNA"/>
</dbReference>
<feature type="domain" description="YCII-related" evidence="2">
    <location>
        <begin position="55"/>
        <end position="141"/>
    </location>
</feature>
<dbReference type="RefSeq" id="WP_194738739.1">
    <property type="nucleotide sequence ID" value="NZ_JADKYY010000003.1"/>
</dbReference>
<dbReference type="SUPFAM" id="SSF54909">
    <property type="entry name" value="Dimeric alpha+beta barrel"/>
    <property type="match status" value="1"/>
</dbReference>
<comment type="similarity">
    <text evidence="1">Belongs to the YciI family.</text>
</comment>
<dbReference type="AlphaFoldDB" id="A0A930YUW0"/>
<proteinExistence type="inferred from homology"/>
<evidence type="ECO:0000313" key="4">
    <source>
        <dbReference type="Proteomes" id="UP000694480"/>
    </source>
</evidence>
<dbReference type="Pfam" id="PF03795">
    <property type="entry name" value="YCII"/>
    <property type="match status" value="1"/>
</dbReference>
<organism evidence="3 4">
    <name type="scientific">Planobacterium oryzisoli</name>
    <dbReference type="NCBI Taxonomy" id="2771435"/>
    <lineage>
        <taxon>Bacteria</taxon>
        <taxon>Pseudomonadati</taxon>
        <taxon>Bacteroidota</taxon>
        <taxon>Flavobacteriia</taxon>
        <taxon>Flavobacteriales</taxon>
        <taxon>Weeksellaceae</taxon>
        <taxon>Chryseobacterium group</taxon>
        <taxon>Chryseobacterium</taxon>
    </lineage>
</organism>
<evidence type="ECO:0000256" key="1">
    <source>
        <dbReference type="ARBA" id="ARBA00007689"/>
    </source>
</evidence>
<dbReference type="InterPro" id="IPR011008">
    <property type="entry name" value="Dimeric_a/b-barrel"/>
</dbReference>
<evidence type="ECO:0000313" key="3">
    <source>
        <dbReference type="EMBL" id="MBF5026809.1"/>
    </source>
</evidence>
<keyword evidence="4" id="KW-1185">Reference proteome</keyword>
<dbReference type="PROSITE" id="PS51257">
    <property type="entry name" value="PROKAR_LIPOPROTEIN"/>
    <property type="match status" value="1"/>
</dbReference>
<sequence length="161" mass="17910">MRTLFYLTLLAFGVIGCTAKNKIVPTEPLAGGYDHRLADSLGADQRGMKNYMLVLLKTGPKDSVITDTQKRAEIFKGHFAHMEKMQKEDKLIMAGPFATKNHLAYRGLFLLQAASPEEARAIVQGDPSIASEIFSVEILPFYGSAALPMHLKYHQRISKQD</sequence>
<comment type="caution">
    <text evidence="3">The sequence shown here is derived from an EMBL/GenBank/DDBJ whole genome shotgun (WGS) entry which is preliminary data.</text>
</comment>
<reference evidence="3" key="1">
    <citation type="submission" date="2020-11" db="EMBL/GenBank/DDBJ databases">
        <title>Genome seq and assembly of Planobacterium sp.</title>
        <authorList>
            <person name="Chhetri G."/>
        </authorList>
    </citation>
    <scope>NUCLEOTIDE SEQUENCE</scope>
    <source>
        <strain evidence="3">GCR5</strain>
    </source>
</reference>
<evidence type="ECO:0000259" key="2">
    <source>
        <dbReference type="Pfam" id="PF03795"/>
    </source>
</evidence>
<protein>
    <recommendedName>
        <fullName evidence="2">YCII-related domain-containing protein</fullName>
    </recommendedName>
</protein>
<dbReference type="Proteomes" id="UP000694480">
    <property type="component" value="Unassembled WGS sequence"/>
</dbReference>
<name>A0A930YUW0_9FLAO</name>
<dbReference type="InterPro" id="IPR005545">
    <property type="entry name" value="YCII"/>
</dbReference>
<dbReference type="Gene3D" id="3.30.70.1060">
    <property type="entry name" value="Dimeric alpha+beta barrel"/>
    <property type="match status" value="1"/>
</dbReference>